<feature type="binding site" evidence="1">
    <location>
        <begin position="11"/>
        <end position="18"/>
    </location>
    <ligand>
        <name>ATP</name>
        <dbReference type="ChEBI" id="CHEBI:30616"/>
    </ligand>
</feature>
<keyword evidence="1" id="KW-0808">Transferase</keyword>
<comment type="catalytic activity">
    <reaction evidence="1">
        <text>1,6-anhydro-N-acetyl-beta-muramate + ATP + H2O = N-acetyl-D-muramate 6-phosphate + ADP + H(+)</text>
        <dbReference type="Rhea" id="RHEA:24952"/>
        <dbReference type="ChEBI" id="CHEBI:15377"/>
        <dbReference type="ChEBI" id="CHEBI:15378"/>
        <dbReference type="ChEBI" id="CHEBI:30616"/>
        <dbReference type="ChEBI" id="CHEBI:58690"/>
        <dbReference type="ChEBI" id="CHEBI:58722"/>
        <dbReference type="ChEBI" id="CHEBI:456216"/>
        <dbReference type="EC" id="2.7.1.170"/>
    </reaction>
</comment>
<dbReference type="InterPro" id="IPR043129">
    <property type="entry name" value="ATPase_NBD"/>
</dbReference>
<comment type="pathway">
    <text evidence="1">Cell wall biogenesis; peptidoglycan recycling.</text>
</comment>
<dbReference type="UniPathway" id="UPA00544"/>
<dbReference type="PANTHER" id="PTHR30605:SF0">
    <property type="entry name" value="ANHYDRO-N-ACETYLMURAMIC ACID KINASE"/>
    <property type="match status" value="1"/>
</dbReference>
<evidence type="ECO:0000313" key="2">
    <source>
        <dbReference type="EMBL" id="SFQ88176.1"/>
    </source>
</evidence>
<keyword evidence="1" id="KW-0119">Carbohydrate metabolism</keyword>
<dbReference type="SUPFAM" id="SSF53067">
    <property type="entry name" value="Actin-like ATPase domain"/>
    <property type="match status" value="1"/>
</dbReference>
<organism evidence="2 3">
    <name type="scientific">Halopseudomonas formosensis</name>
    <dbReference type="NCBI Taxonomy" id="1002526"/>
    <lineage>
        <taxon>Bacteria</taxon>
        <taxon>Pseudomonadati</taxon>
        <taxon>Pseudomonadota</taxon>
        <taxon>Gammaproteobacteria</taxon>
        <taxon>Pseudomonadales</taxon>
        <taxon>Pseudomonadaceae</taxon>
        <taxon>Halopseudomonas</taxon>
    </lineage>
</organism>
<accession>A0A1I6C4R6</accession>
<comment type="similarity">
    <text evidence="1">Belongs to the anhydro-N-acetylmuramic acid kinase family.</text>
</comment>
<sequence>MDHLHIGIMSGTSLDGVDIALTRFSEQPRRATLVGALCMPFSSSLRNDLLSLCQPGADEIRRAGLAAEQWARLAAEGVHRLLARHDVEATRISAIGSHGQTIRHHPESGFSVQIGAPALLAELCGIEVITDFRSRDLAAGGQGAPLVPAFHAWLLQDPAHSRALVNVGGFANLTLLGTDGRIRGFDSGPGNVLMDHWAQRHIGQPFDSNGDWARTGQVLPELLEQMLADTYFQRPAPKSTGREYFHEDWLQQHLSRRNAAPADVQATLLELTARTIADALASCGPLPAALHVCGGGAHNGLLLERLQSLLGDCRVSTTAQLGVNPDWMEAMAFAWLAWRCQQRLSGNLPAVTGARGERILGAIYPA</sequence>
<keyword evidence="1 2" id="KW-0418">Kinase</keyword>
<dbReference type="GO" id="GO:0016773">
    <property type="term" value="F:phosphotransferase activity, alcohol group as acceptor"/>
    <property type="evidence" value="ECO:0007669"/>
    <property type="project" value="UniProtKB-UniRule"/>
</dbReference>
<keyword evidence="1" id="KW-0067">ATP-binding</keyword>
<comment type="function">
    <text evidence="1">Catalyzes the specific phosphorylation of 1,6-anhydro-N-acetylmuramic acid (anhMurNAc) with the simultaneous cleavage of the 1,6-anhydro ring, generating MurNAc-6-P. Is required for the utilization of anhMurNAc either imported from the medium or derived from its own cell wall murein, and thus plays a role in cell wall recycling.</text>
</comment>
<dbReference type="NCBIfam" id="NF007139">
    <property type="entry name" value="PRK09585.1-3"/>
    <property type="match status" value="1"/>
</dbReference>
<dbReference type="GO" id="GO:0005524">
    <property type="term" value="F:ATP binding"/>
    <property type="evidence" value="ECO:0007669"/>
    <property type="project" value="UniProtKB-UniRule"/>
</dbReference>
<evidence type="ECO:0000313" key="3">
    <source>
        <dbReference type="Proteomes" id="UP000242815"/>
    </source>
</evidence>
<dbReference type="Gene3D" id="3.30.420.40">
    <property type="match status" value="2"/>
</dbReference>
<dbReference type="GO" id="GO:0009254">
    <property type="term" value="P:peptidoglycan turnover"/>
    <property type="evidence" value="ECO:0007669"/>
    <property type="project" value="UniProtKB-UniRule"/>
</dbReference>
<gene>
    <name evidence="1" type="primary">anmK</name>
    <name evidence="2" type="ORF">SAMN05216578_1133</name>
</gene>
<dbReference type="EMBL" id="FOYD01000013">
    <property type="protein sequence ID" value="SFQ88176.1"/>
    <property type="molecule type" value="Genomic_DNA"/>
</dbReference>
<dbReference type="EC" id="2.7.1.170" evidence="1"/>
<dbReference type="Proteomes" id="UP000242815">
    <property type="component" value="Unassembled WGS sequence"/>
</dbReference>
<dbReference type="RefSeq" id="WP_090540616.1">
    <property type="nucleotide sequence ID" value="NZ_FOYD01000013.1"/>
</dbReference>
<dbReference type="PANTHER" id="PTHR30605">
    <property type="entry name" value="ANHYDRO-N-ACETYLMURAMIC ACID KINASE"/>
    <property type="match status" value="1"/>
</dbReference>
<dbReference type="AlphaFoldDB" id="A0A1I6C4R6"/>
<comment type="pathway">
    <text evidence="1">Amino-sugar metabolism; 1,6-anhydro-N-acetylmuramate degradation.</text>
</comment>
<dbReference type="Pfam" id="PF03702">
    <property type="entry name" value="AnmK"/>
    <property type="match status" value="1"/>
</dbReference>
<reference evidence="2 3" key="1">
    <citation type="submission" date="2016-10" db="EMBL/GenBank/DDBJ databases">
        <authorList>
            <person name="de Groot N.N."/>
        </authorList>
    </citation>
    <scope>NUCLEOTIDE SEQUENCE [LARGE SCALE GENOMIC DNA]</scope>
    <source>
        <strain evidence="2 3">JCM 18415</strain>
    </source>
</reference>
<dbReference type="UniPathway" id="UPA00343"/>
<evidence type="ECO:0000256" key="1">
    <source>
        <dbReference type="HAMAP-Rule" id="MF_01270"/>
    </source>
</evidence>
<dbReference type="CDD" id="cd24050">
    <property type="entry name" value="ASKHA_NBD_ANMK"/>
    <property type="match status" value="1"/>
</dbReference>
<name>A0A1I6C4R6_9GAMM</name>
<dbReference type="GO" id="GO:0006040">
    <property type="term" value="P:amino sugar metabolic process"/>
    <property type="evidence" value="ECO:0007669"/>
    <property type="project" value="InterPro"/>
</dbReference>
<dbReference type="HAMAP" id="MF_01270">
    <property type="entry name" value="AnhMurNAc_kinase"/>
    <property type="match status" value="1"/>
</dbReference>
<dbReference type="GO" id="GO:0097175">
    <property type="term" value="P:1,6-anhydro-N-acetyl-beta-muramic acid catabolic process"/>
    <property type="evidence" value="ECO:0007669"/>
    <property type="project" value="UniProtKB-UniRule"/>
</dbReference>
<dbReference type="InterPro" id="IPR005338">
    <property type="entry name" value="Anhydro_N_Ac-Mur_kinase"/>
</dbReference>
<keyword evidence="1" id="KW-0547">Nucleotide-binding</keyword>
<protein>
    <recommendedName>
        <fullName evidence="1">Anhydro-N-acetylmuramic acid kinase</fullName>
        <ecNumber evidence="1">2.7.1.170</ecNumber>
    </recommendedName>
    <alternativeName>
        <fullName evidence="1">AnhMurNAc kinase</fullName>
    </alternativeName>
</protein>
<dbReference type="GO" id="GO:0016301">
    <property type="term" value="F:kinase activity"/>
    <property type="evidence" value="ECO:0007669"/>
    <property type="project" value="UniProtKB-KW"/>
</dbReference>
<dbReference type="STRING" id="1002526.SAMN05216578_1133"/>
<proteinExistence type="inferred from homology"/>
<dbReference type="OrthoDB" id="9763949at2"/>